<dbReference type="Proteomes" id="UP000037122">
    <property type="component" value="Unassembled WGS sequence"/>
</dbReference>
<evidence type="ECO:0000313" key="2">
    <source>
        <dbReference type="EMBL" id="KND99736.1"/>
    </source>
</evidence>
<reference evidence="3" key="1">
    <citation type="journal article" date="2015" name="BMC Genomics">
        <title>Draft genome of a commonly misdiagnosed multidrug resistant pathogen Candida auris.</title>
        <authorList>
            <person name="Chatterjee S."/>
            <person name="Alampalli S.V."/>
            <person name="Nageshan R.K."/>
            <person name="Chettiar S.T."/>
            <person name="Joshi S."/>
            <person name="Tatu U.S."/>
        </authorList>
    </citation>
    <scope>NUCLEOTIDE SEQUENCE [LARGE SCALE GENOMIC DNA]</scope>
    <source>
        <strain evidence="3">6684</strain>
    </source>
</reference>
<sequence length="56" mass="6076">MKDAIVEPIWEVEKKKKKKRNAHASGPVTGAGRVGQSQQEARVKGRWQIDGCGGSS</sequence>
<name>A0A0L0P021_CANAR</name>
<dbReference type="EMBL" id="LGST01000021">
    <property type="protein sequence ID" value="KND99736.1"/>
    <property type="molecule type" value="Genomic_DNA"/>
</dbReference>
<evidence type="ECO:0000256" key="1">
    <source>
        <dbReference type="SAM" id="MobiDB-lite"/>
    </source>
</evidence>
<feature type="region of interest" description="Disordered" evidence="1">
    <location>
        <begin position="15"/>
        <end position="56"/>
    </location>
</feature>
<organism evidence="2 3">
    <name type="scientific">Candidozyma auris</name>
    <name type="common">Yeast</name>
    <name type="synonym">Candida auris</name>
    <dbReference type="NCBI Taxonomy" id="498019"/>
    <lineage>
        <taxon>Eukaryota</taxon>
        <taxon>Fungi</taxon>
        <taxon>Dikarya</taxon>
        <taxon>Ascomycota</taxon>
        <taxon>Saccharomycotina</taxon>
        <taxon>Pichiomycetes</taxon>
        <taxon>Metschnikowiaceae</taxon>
        <taxon>Candidozyma</taxon>
    </lineage>
</organism>
<evidence type="ECO:0000313" key="3">
    <source>
        <dbReference type="Proteomes" id="UP000037122"/>
    </source>
</evidence>
<dbReference type="AlphaFoldDB" id="A0A0L0P021"/>
<comment type="caution">
    <text evidence="2">The sequence shown here is derived from an EMBL/GenBank/DDBJ whole genome shotgun (WGS) entry which is preliminary data.</text>
</comment>
<dbReference type="VEuPathDB" id="FungiDB:QG37_03149"/>
<gene>
    <name evidence="2" type="ORF">QG37_03149</name>
</gene>
<protein>
    <submittedName>
        <fullName evidence="2">Uncharacterized protein</fullName>
    </submittedName>
</protein>
<accession>A0A0L0P021</accession>
<proteinExistence type="predicted"/>